<dbReference type="EC" id="1.2.1.3" evidence="3"/>
<dbReference type="RefSeq" id="WP_037925376.1">
    <property type="nucleotide sequence ID" value="NZ_CP054599.1"/>
</dbReference>
<evidence type="ECO:0000313" key="7">
    <source>
        <dbReference type="Proteomes" id="UP000027746"/>
    </source>
</evidence>
<dbReference type="InterPro" id="IPR016160">
    <property type="entry name" value="Ald_DH_CS_CYS"/>
</dbReference>
<sequence>MLDKRQFYIDGQWVAPLAGTDRAVIDPSTEQHFATISLGGQADTDFAVAAARAAFPSWRTSTKTQRIDLVRSIFDVYMRRSDEMGAVISREVGAPLEMSKTQQARTSSSHFTGFLDALETFEFERPLRPDTPHDRILYEPIGVAALITPWNWPMKQIVLKVIPALASGCTAVLKPSEQAPLSAMLFAEIMHEAGVPAGVFNLLNGDGPGVGAQLSGHRDVDVVSFTGSTDAGRAITRAGADTVKRVRLELGGKGANMIFADAHENAVPNGVMRCFNNSGQSCNAPSRMLVEQSRYAQAVEEAKATAEAITVGGTSEVGPHIGPVVNAAQFDKIQTLIASGIKEGARLVAGGLGRPEGIEQGFYVRPTVFADCTPDMTIMRTEIFGPVLSMMAFDTEDEAIAIANDTDYGLTNYVQTANPDRAQRISRDLRSGMVEINEQRRSTGAPFGGMKQSGTGREGGIWGLEEFLEVRAISGWPAD</sequence>
<dbReference type="Pfam" id="PF00171">
    <property type="entry name" value="Aldedh"/>
    <property type="match status" value="1"/>
</dbReference>
<organism evidence="6 7">
    <name type="scientific">Pseudosulfitobacter pseudonitzschiae</name>
    <dbReference type="NCBI Taxonomy" id="1402135"/>
    <lineage>
        <taxon>Bacteria</taxon>
        <taxon>Pseudomonadati</taxon>
        <taxon>Pseudomonadota</taxon>
        <taxon>Alphaproteobacteria</taxon>
        <taxon>Rhodobacterales</taxon>
        <taxon>Roseobacteraceae</taxon>
        <taxon>Pseudosulfitobacter</taxon>
    </lineage>
</organism>
<comment type="catalytic activity">
    <reaction evidence="4">
        <text>an aldehyde + NAD(+) + H2O = a carboxylate + NADH + 2 H(+)</text>
        <dbReference type="Rhea" id="RHEA:16185"/>
        <dbReference type="ChEBI" id="CHEBI:15377"/>
        <dbReference type="ChEBI" id="CHEBI:15378"/>
        <dbReference type="ChEBI" id="CHEBI:17478"/>
        <dbReference type="ChEBI" id="CHEBI:29067"/>
        <dbReference type="ChEBI" id="CHEBI:57540"/>
        <dbReference type="ChEBI" id="CHEBI:57945"/>
        <dbReference type="EC" id="1.2.1.3"/>
    </reaction>
</comment>
<dbReference type="InterPro" id="IPR015590">
    <property type="entry name" value="Aldehyde_DH_dom"/>
</dbReference>
<reference evidence="6 7" key="1">
    <citation type="submission" date="2014-01" db="EMBL/GenBank/DDBJ databases">
        <title>Sulfitobacter sp. H3 (MCCC 1A00686) Genome Sequencing.</title>
        <authorList>
            <person name="Lai Q."/>
            <person name="Hong Z."/>
        </authorList>
    </citation>
    <scope>NUCLEOTIDE SEQUENCE [LARGE SCALE GENOMIC DNA]</scope>
    <source>
        <strain evidence="6 7">H3</strain>
    </source>
</reference>
<evidence type="ECO:0000256" key="1">
    <source>
        <dbReference type="ARBA" id="ARBA00009986"/>
    </source>
</evidence>
<evidence type="ECO:0000259" key="5">
    <source>
        <dbReference type="Pfam" id="PF00171"/>
    </source>
</evidence>
<dbReference type="PANTHER" id="PTHR42804">
    <property type="entry name" value="ALDEHYDE DEHYDROGENASE"/>
    <property type="match status" value="1"/>
</dbReference>
<dbReference type="InterPro" id="IPR016161">
    <property type="entry name" value="Ald_DH/histidinol_DH"/>
</dbReference>
<dbReference type="Proteomes" id="UP000027746">
    <property type="component" value="Unassembled WGS sequence"/>
</dbReference>
<dbReference type="Gene3D" id="3.40.605.10">
    <property type="entry name" value="Aldehyde Dehydrogenase, Chain A, domain 1"/>
    <property type="match status" value="1"/>
</dbReference>
<evidence type="ECO:0000313" key="6">
    <source>
        <dbReference type="EMBL" id="KEJ96215.1"/>
    </source>
</evidence>
<dbReference type="CDD" id="cd07138">
    <property type="entry name" value="ALDH_CddD_SSP0762"/>
    <property type="match status" value="1"/>
</dbReference>
<evidence type="ECO:0000256" key="3">
    <source>
        <dbReference type="ARBA" id="ARBA00024226"/>
    </source>
</evidence>
<evidence type="ECO:0000256" key="2">
    <source>
        <dbReference type="ARBA" id="ARBA00023002"/>
    </source>
</evidence>
<dbReference type="GO" id="GO:0004029">
    <property type="term" value="F:aldehyde dehydrogenase (NAD+) activity"/>
    <property type="evidence" value="ECO:0007669"/>
    <property type="project" value="UniProtKB-EC"/>
</dbReference>
<protein>
    <recommendedName>
        <fullName evidence="3">aldehyde dehydrogenase (NAD(+))</fullName>
        <ecNumber evidence="3">1.2.1.3</ecNumber>
    </recommendedName>
</protein>
<dbReference type="InterPro" id="IPR016162">
    <property type="entry name" value="Ald_DH_N"/>
</dbReference>
<dbReference type="PROSITE" id="PS00070">
    <property type="entry name" value="ALDEHYDE_DEHYDR_CYS"/>
    <property type="match status" value="1"/>
</dbReference>
<dbReference type="SUPFAM" id="SSF53720">
    <property type="entry name" value="ALDH-like"/>
    <property type="match status" value="1"/>
</dbReference>
<keyword evidence="7" id="KW-1185">Reference proteome</keyword>
<accession>A0A073J2Z6</accession>
<name>A0A073J2Z6_9RHOB</name>
<feature type="domain" description="Aldehyde dehydrogenase" evidence="5">
    <location>
        <begin position="14"/>
        <end position="473"/>
    </location>
</feature>
<keyword evidence="2" id="KW-0560">Oxidoreductase</keyword>
<evidence type="ECO:0000256" key="4">
    <source>
        <dbReference type="ARBA" id="ARBA00049194"/>
    </source>
</evidence>
<dbReference type="GeneID" id="68870966"/>
<gene>
    <name evidence="6" type="ORF">SUH3_18305</name>
</gene>
<dbReference type="Gene3D" id="3.40.309.10">
    <property type="entry name" value="Aldehyde Dehydrogenase, Chain A, domain 2"/>
    <property type="match status" value="1"/>
</dbReference>
<dbReference type="InterPro" id="IPR016163">
    <property type="entry name" value="Ald_DH_C"/>
</dbReference>
<proteinExistence type="inferred from homology"/>
<comment type="caution">
    <text evidence="6">The sequence shown here is derived from an EMBL/GenBank/DDBJ whole genome shotgun (WGS) entry which is preliminary data.</text>
</comment>
<dbReference type="OrthoDB" id="9812625at2"/>
<dbReference type="FunFam" id="3.40.605.10:FF:000007">
    <property type="entry name" value="NAD/NADP-dependent betaine aldehyde dehydrogenase"/>
    <property type="match status" value="1"/>
</dbReference>
<comment type="similarity">
    <text evidence="1">Belongs to the aldehyde dehydrogenase family.</text>
</comment>
<dbReference type="EMBL" id="JAMD01000004">
    <property type="protein sequence ID" value="KEJ96215.1"/>
    <property type="molecule type" value="Genomic_DNA"/>
</dbReference>
<dbReference type="PANTHER" id="PTHR42804:SF1">
    <property type="entry name" value="ALDEHYDE DEHYDROGENASE-RELATED"/>
    <property type="match status" value="1"/>
</dbReference>
<dbReference type="AlphaFoldDB" id="A0A073J2Z6"/>